<dbReference type="InterPro" id="IPR029062">
    <property type="entry name" value="Class_I_gatase-like"/>
</dbReference>
<dbReference type="InterPro" id="IPR027478">
    <property type="entry name" value="LdcA_N"/>
</dbReference>
<dbReference type="PANTHER" id="PTHR30237">
    <property type="entry name" value="MURAMOYLTETRAPEPTIDE CARBOXYPEPTIDASE"/>
    <property type="match status" value="1"/>
</dbReference>
<feature type="domain" description="LD-carboxypeptidase N-terminal" evidence="3">
    <location>
        <begin position="17"/>
        <end position="141"/>
    </location>
</feature>
<proteinExistence type="inferred from homology"/>
<protein>
    <submittedName>
        <fullName evidence="5">Peptidase u61 ld-carboxypeptidase a</fullName>
    </submittedName>
</protein>
<dbReference type="InterPro" id="IPR040921">
    <property type="entry name" value="Peptidase_S66C"/>
</dbReference>
<gene>
    <name evidence="5" type="ORF">BCR38DRAFT_425489</name>
</gene>
<keyword evidence="2" id="KW-0378">Hydrolase</keyword>
<feature type="domain" description="LD-carboxypeptidase C-terminal" evidence="4">
    <location>
        <begin position="217"/>
        <end position="348"/>
    </location>
</feature>
<evidence type="ECO:0000256" key="2">
    <source>
        <dbReference type="ARBA" id="ARBA00022801"/>
    </source>
</evidence>
<evidence type="ECO:0000259" key="4">
    <source>
        <dbReference type="Pfam" id="PF17676"/>
    </source>
</evidence>
<dbReference type="Proteomes" id="UP000193689">
    <property type="component" value="Unassembled WGS sequence"/>
</dbReference>
<dbReference type="OrthoDB" id="5186469at2759"/>
<dbReference type="EMBL" id="MCFJ01000004">
    <property type="protein sequence ID" value="ORY67001.1"/>
    <property type="molecule type" value="Genomic_DNA"/>
</dbReference>
<dbReference type="STRING" id="1141098.A0A1Y2E620"/>
<dbReference type="Gene3D" id="3.50.30.60">
    <property type="entry name" value="LD-carboxypeptidase A C-terminal domain-like"/>
    <property type="match status" value="1"/>
</dbReference>
<dbReference type="InParanoid" id="A0A1Y2E620"/>
<comment type="caution">
    <text evidence="5">The sequence shown here is derived from an EMBL/GenBank/DDBJ whole genome shotgun (WGS) entry which is preliminary data.</text>
</comment>
<dbReference type="Pfam" id="PF17676">
    <property type="entry name" value="Peptidase_S66C"/>
    <property type="match status" value="1"/>
</dbReference>
<dbReference type="PANTHER" id="PTHR30237:SF4">
    <property type="entry name" value="LD-CARBOXYPEPTIDASE C-TERMINAL DOMAIN-CONTAINING PROTEIN"/>
    <property type="match status" value="1"/>
</dbReference>
<name>A0A1Y2E620_9PEZI</name>
<sequence>MYPTPILARALQPGDTIAFISPSARPNETLSAAVDRAKSFLESHNFHIKIFWAPNTPSLTIIQSITHRITELRSAFLDAEVSSIICTIGGPTATELIPTLLRDAELIQAIKDSPKIFVGYSDISTLHWFLAAKAGLRSFYGPTAIAELGVAPEPLGFTVENLFRAITQAGTEPLGPLPQSERYAPRLPGYFFDFTSTAVQTLAPTPQRKWLRHGTATGPLFGGCLSVVVRLQGLKEITPDWKRKIMFVETAMAEMSIDEGYILQKVRQAMADLAAAGVFEEIVGLLFGRFFGYDTKEQMEELESVIGEALAIGEEKGSKCGKGREFPVLMHADFGHTSPMVTLPMGARWRGFILGGMSLLFLRPVWSNKVG</sequence>
<dbReference type="InterPro" id="IPR040449">
    <property type="entry name" value="Peptidase_S66_N"/>
</dbReference>
<dbReference type="RefSeq" id="XP_040717625.1">
    <property type="nucleotide sequence ID" value="XM_040859721.1"/>
</dbReference>
<keyword evidence="5" id="KW-0645">Protease</keyword>
<dbReference type="Gene3D" id="3.40.50.10740">
    <property type="entry name" value="Class I glutamine amidotransferase-like"/>
    <property type="match status" value="1"/>
</dbReference>
<dbReference type="PIRSF" id="PIRSF028757">
    <property type="entry name" value="LD-carboxypeptidase"/>
    <property type="match status" value="1"/>
</dbReference>
<dbReference type="InterPro" id="IPR027461">
    <property type="entry name" value="Carboxypeptidase_A_C_sf"/>
</dbReference>
<evidence type="ECO:0000313" key="5">
    <source>
        <dbReference type="EMBL" id="ORY67001.1"/>
    </source>
</evidence>
<keyword evidence="6" id="KW-1185">Reference proteome</keyword>
<dbReference type="SUPFAM" id="SSF52317">
    <property type="entry name" value="Class I glutamine amidotransferase-like"/>
    <property type="match status" value="1"/>
</dbReference>
<dbReference type="GeneID" id="63775933"/>
<dbReference type="SUPFAM" id="SSF141986">
    <property type="entry name" value="LD-carboxypeptidase A C-terminal domain-like"/>
    <property type="match status" value="1"/>
</dbReference>
<dbReference type="GO" id="GO:0004180">
    <property type="term" value="F:carboxypeptidase activity"/>
    <property type="evidence" value="ECO:0007669"/>
    <property type="project" value="UniProtKB-KW"/>
</dbReference>
<dbReference type="Pfam" id="PF02016">
    <property type="entry name" value="Peptidase_S66"/>
    <property type="match status" value="1"/>
</dbReference>
<reference evidence="5 6" key="1">
    <citation type="submission" date="2016-07" db="EMBL/GenBank/DDBJ databases">
        <title>Pervasive Adenine N6-methylation of Active Genes in Fungi.</title>
        <authorList>
            <consortium name="DOE Joint Genome Institute"/>
            <person name="Mondo S.J."/>
            <person name="Dannebaum R.O."/>
            <person name="Kuo R.C."/>
            <person name="Labutti K."/>
            <person name="Haridas S."/>
            <person name="Kuo A."/>
            <person name="Salamov A."/>
            <person name="Ahrendt S.R."/>
            <person name="Lipzen A."/>
            <person name="Sullivan W."/>
            <person name="Andreopoulos W.B."/>
            <person name="Clum A."/>
            <person name="Lindquist E."/>
            <person name="Daum C."/>
            <person name="Ramamoorthy G.K."/>
            <person name="Gryganskyi A."/>
            <person name="Culley D."/>
            <person name="Magnuson J.K."/>
            <person name="James T.Y."/>
            <person name="O'Malley M.A."/>
            <person name="Stajich J.E."/>
            <person name="Spatafora J.W."/>
            <person name="Visel A."/>
            <person name="Grigoriev I.V."/>
        </authorList>
    </citation>
    <scope>NUCLEOTIDE SEQUENCE [LARGE SCALE GENOMIC DNA]</scope>
    <source>
        <strain evidence="5 6">CBS 129021</strain>
    </source>
</reference>
<dbReference type="CDD" id="cd07062">
    <property type="entry name" value="Peptidase_S66_mccF_like"/>
    <property type="match status" value="1"/>
</dbReference>
<accession>A0A1Y2E620</accession>
<evidence type="ECO:0000313" key="6">
    <source>
        <dbReference type="Proteomes" id="UP000193689"/>
    </source>
</evidence>
<evidence type="ECO:0000259" key="3">
    <source>
        <dbReference type="Pfam" id="PF02016"/>
    </source>
</evidence>
<keyword evidence="5" id="KW-0121">Carboxypeptidase</keyword>
<comment type="similarity">
    <text evidence="1">Belongs to the peptidase S66 family.</text>
</comment>
<dbReference type="AlphaFoldDB" id="A0A1Y2E620"/>
<organism evidence="5 6">
    <name type="scientific">Pseudomassariella vexata</name>
    <dbReference type="NCBI Taxonomy" id="1141098"/>
    <lineage>
        <taxon>Eukaryota</taxon>
        <taxon>Fungi</taxon>
        <taxon>Dikarya</taxon>
        <taxon>Ascomycota</taxon>
        <taxon>Pezizomycotina</taxon>
        <taxon>Sordariomycetes</taxon>
        <taxon>Xylariomycetidae</taxon>
        <taxon>Amphisphaeriales</taxon>
        <taxon>Pseudomassariaceae</taxon>
        <taxon>Pseudomassariella</taxon>
    </lineage>
</organism>
<dbReference type="InterPro" id="IPR003507">
    <property type="entry name" value="S66_fam"/>
</dbReference>
<evidence type="ECO:0000256" key="1">
    <source>
        <dbReference type="ARBA" id="ARBA00010233"/>
    </source>
</evidence>